<evidence type="ECO:0000256" key="8">
    <source>
        <dbReference type="ARBA" id="ARBA00022833"/>
    </source>
</evidence>
<reference evidence="14" key="1">
    <citation type="submission" date="2015-06" db="UniProtKB">
        <authorList>
            <consortium name="EnsemblPlants"/>
        </authorList>
    </citation>
    <scope>IDENTIFICATION</scope>
</reference>
<keyword evidence="11" id="KW-0472">Membrane</keyword>
<dbReference type="EnsemblPlants" id="ORGLA07G0167700.1">
    <property type="protein sequence ID" value="ORGLA07G0167700.1"/>
    <property type="gene ID" value="ORGLA07G0167700"/>
</dbReference>
<proteinExistence type="inferred from homology"/>
<keyword evidence="7" id="KW-0863">Zinc-finger</keyword>
<keyword evidence="4" id="KW-0813">Transport</keyword>
<dbReference type="Pfam" id="PF04757">
    <property type="entry name" value="Pex2_Pex12"/>
    <property type="match status" value="1"/>
</dbReference>
<name>I1QC35_ORYGL</name>
<dbReference type="HOGENOM" id="CLU_1780345_0_0_1"/>
<evidence type="ECO:0000256" key="4">
    <source>
        <dbReference type="ARBA" id="ARBA00022448"/>
    </source>
</evidence>
<dbReference type="AlphaFoldDB" id="I1QC35"/>
<sequence>MGYSEMAFGLYYHLPKRAAGIRYVFIGKPMIQRPRYQILGIFLLIQLCILGAERLRRSNLSTISSSINQISSGSYLSSREVALSFSEFMKPVLVLCQCFLFTCYMGIKCSNITYVNGKQVEVSHRIFGHMHGVLHIYKKINYTEYM</sequence>
<evidence type="ECO:0000256" key="7">
    <source>
        <dbReference type="ARBA" id="ARBA00022771"/>
    </source>
</evidence>
<evidence type="ECO:0000256" key="6">
    <source>
        <dbReference type="ARBA" id="ARBA00022723"/>
    </source>
</evidence>
<protein>
    <recommendedName>
        <fullName evidence="13">Pex N-terminal domain-containing protein</fullName>
    </recommendedName>
</protein>
<evidence type="ECO:0000259" key="13">
    <source>
        <dbReference type="Pfam" id="PF04757"/>
    </source>
</evidence>
<keyword evidence="8" id="KW-0862">Zinc</keyword>
<dbReference type="STRING" id="4538.I1QC35"/>
<feature type="domain" description="Pex N-terminal" evidence="13">
    <location>
        <begin position="8"/>
        <end position="57"/>
    </location>
</feature>
<keyword evidence="15" id="KW-1185">Reference proteome</keyword>
<evidence type="ECO:0000313" key="14">
    <source>
        <dbReference type="EnsemblPlants" id="ORGLA07G0167700.1"/>
    </source>
</evidence>
<keyword evidence="10" id="KW-1133">Transmembrane helix</keyword>
<reference evidence="14 15" key="2">
    <citation type="submission" date="2018-04" db="EMBL/GenBank/DDBJ databases">
        <title>OglaRS2 (Oryza glaberrima Reference Sequence Version 2).</title>
        <authorList>
            <person name="Zhang J."/>
            <person name="Kudrna D."/>
            <person name="Lee S."/>
            <person name="Talag J."/>
            <person name="Rajasekar S."/>
            <person name="Wing R.A."/>
        </authorList>
    </citation>
    <scope>NUCLEOTIDE SEQUENCE [LARGE SCALE GENOMIC DNA]</scope>
    <source>
        <strain evidence="14 15">cv. IRGC 96717</strain>
    </source>
</reference>
<evidence type="ECO:0000256" key="11">
    <source>
        <dbReference type="ARBA" id="ARBA00023136"/>
    </source>
</evidence>
<dbReference type="Proteomes" id="UP000007306">
    <property type="component" value="Chromosome 7"/>
</dbReference>
<dbReference type="GO" id="GO:0005778">
    <property type="term" value="C:peroxisomal membrane"/>
    <property type="evidence" value="ECO:0007669"/>
    <property type="project" value="UniProtKB-SubCell"/>
</dbReference>
<evidence type="ECO:0000256" key="2">
    <source>
        <dbReference type="ARBA" id="ARBA00004906"/>
    </source>
</evidence>
<keyword evidence="12" id="KW-0576">Peroxisome</keyword>
<dbReference type="GO" id="GO:0008270">
    <property type="term" value="F:zinc ion binding"/>
    <property type="evidence" value="ECO:0007669"/>
    <property type="project" value="UniProtKB-KW"/>
</dbReference>
<dbReference type="eggNOG" id="KOG0317">
    <property type="taxonomic scope" value="Eukaryota"/>
</dbReference>
<dbReference type="Gramene" id="ORGLA07G0167700.1">
    <property type="protein sequence ID" value="ORGLA07G0167700.1"/>
    <property type="gene ID" value="ORGLA07G0167700"/>
</dbReference>
<evidence type="ECO:0000256" key="3">
    <source>
        <dbReference type="ARBA" id="ARBA00008704"/>
    </source>
</evidence>
<evidence type="ECO:0000256" key="10">
    <source>
        <dbReference type="ARBA" id="ARBA00022989"/>
    </source>
</evidence>
<keyword evidence="6" id="KW-0479">Metal-binding</keyword>
<evidence type="ECO:0000256" key="9">
    <source>
        <dbReference type="ARBA" id="ARBA00022927"/>
    </source>
</evidence>
<organism evidence="14 15">
    <name type="scientific">Oryza glaberrima</name>
    <name type="common">African rice</name>
    <dbReference type="NCBI Taxonomy" id="4538"/>
    <lineage>
        <taxon>Eukaryota</taxon>
        <taxon>Viridiplantae</taxon>
        <taxon>Streptophyta</taxon>
        <taxon>Embryophyta</taxon>
        <taxon>Tracheophyta</taxon>
        <taxon>Spermatophyta</taxon>
        <taxon>Magnoliopsida</taxon>
        <taxon>Liliopsida</taxon>
        <taxon>Poales</taxon>
        <taxon>Poaceae</taxon>
        <taxon>BOP clade</taxon>
        <taxon>Oryzoideae</taxon>
        <taxon>Oryzeae</taxon>
        <taxon>Oryzinae</taxon>
        <taxon>Oryza</taxon>
    </lineage>
</organism>
<comment type="pathway">
    <text evidence="2">Protein modification; protein ubiquitination.</text>
</comment>
<evidence type="ECO:0000256" key="5">
    <source>
        <dbReference type="ARBA" id="ARBA00022692"/>
    </source>
</evidence>
<comment type="subcellular location">
    <subcellularLocation>
        <location evidence="1">Peroxisome membrane</location>
        <topology evidence="1">Multi-pass membrane protein</topology>
    </subcellularLocation>
</comment>
<dbReference type="InterPro" id="IPR006845">
    <property type="entry name" value="Pex_N"/>
</dbReference>
<evidence type="ECO:0000313" key="15">
    <source>
        <dbReference type="Proteomes" id="UP000007306"/>
    </source>
</evidence>
<accession>I1QC35</accession>
<keyword evidence="5" id="KW-0812">Transmembrane</keyword>
<comment type="similarity">
    <text evidence="3">Belongs to the pex2/pex10/pex12 family.</text>
</comment>
<keyword evidence="9" id="KW-0653">Protein transport</keyword>
<evidence type="ECO:0000256" key="1">
    <source>
        <dbReference type="ARBA" id="ARBA00004585"/>
    </source>
</evidence>
<dbReference type="GO" id="GO:0015031">
    <property type="term" value="P:protein transport"/>
    <property type="evidence" value="ECO:0007669"/>
    <property type="project" value="UniProtKB-KW"/>
</dbReference>
<evidence type="ECO:0000256" key="12">
    <source>
        <dbReference type="ARBA" id="ARBA00023140"/>
    </source>
</evidence>